<comment type="caution">
    <text evidence="3">The sequence shown here is derived from an EMBL/GenBank/DDBJ whole genome shotgun (WGS) entry which is preliminary data.</text>
</comment>
<dbReference type="HAMAP" id="MF_00226_B">
    <property type="entry name" value="CinA_B"/>
    <property type="match status" value="1"/>
</dbReference>
<protein>
    <recommendedName>
        <fullName evidence="1">CinA-like protein</fullName>
    </recommendedName>
</protein>
<evidence type="ECO:0000313" key="4">
    <source>
        <dbReference type="Proteomes" id="UP001501844"/>
    </source>
</evidence>
<dbReference type="Proteomes" id="UP001501844">
    <property type="component" value="Unassembled WGS sequence"/>
</dbReference>
<dbReference type="Gene3D" id="3.90.950.20">
    <property type="entry name" value="CinA-like"/>
    <property type="match status" value="1"/>
</dbReference>
<organism evidence="3 4">
    <name type="scientific">Nibribacter koreensis</name>
    <dbReference type="NCBI Taxonomy" id="1084519"/>
    <lineage>
        <taxon>Bacteria</taxon>
        <taxon>Pseudomonadati</taxon>
        <taxon>Bacteroidota</taxon>
        <taxon>Cytophagia</taxon>
        <taxon>Cytophagales</taxon>
        <taxon>Hymenobacteraceae</taxon>
        <taxon>Nibribacter</taxon>
    </lineage>
</organism>
<reference evidence="4" key="1">
    <citation type="journal article" date="2019" name="Int. J. Syst. Evol. Microbiol.">
        <title>The Global Catalogue of Microorganisms (GCM) 10K type strain sequencing project: providing services to taxonomists for standard genome sequencing and annotation.</title>
        <authorList>
            <consortium name="The Broad Institute Genomics Platform"/>
            <consortium name="The Broad Institute Genome Sequencing Center for Infectious Disease"/>
            <person name="Wu L."/>
            <person name="Ma J."/>
        </authorList>
    </citation>
    <scope>NUCLEOTIDE SEQUENCE [LARGE SCALE GENOMIC DNA]</scope>
    <source>
        <strain evidence="4">JCM 17917</strain>
    </source>
</reference>
<dbReference type="InterPro" id="IPR001453">
    <property type="entry name" value="MoaB/Mog_dom"/>
</dbReference>
<dbReference type="InterPro" id="IPR008136">
    <property type="entry name" value="CinA_C"/>
</dbReference>
<proteinExistence type="inferred from homology"/>
<gene>
    <name evidence="3" type="ORF">GCM10023183_18520</name>
</gene>
<dbReference type="InterPro" id="IPR008135">
    <property type="entry name" value="Competence-induced_CinA"/>
</dbReference>
<comment type="similarity">
    <text evidence="1">Belongs to the CinA family.</text>
</comment>
<dbReference type="NCBIfam" id="TIGR00177">
    <property type="entry name" value="molyb_syn"/>
    <property type="match status" value="1"/>
</dbReference>
<dbReference type="SUPFAM" id="SSF53218">
    <property type="entry name" value="Molybdenum cofactor biosynthesis proteins"/>
    <property type="match status" value="1"/>
</dbReference>
<evidence type="ECO:0000256" key="1">
    <source>
        <dbReference type="HAMAP-Rule" id="MF_00226"/>
    </source>
</evidence>
<name>A0ABP8FJ45_9BACT</name>
<dbReference type="Pfam" id="PF00994">
    <property type="entry name" value="MoCF_biosynth"/>
    <property type="match status" value="1"/>
</dbReference>
<evidence type="ECO:0000313" key="3">
    <source>
        <dbReference type="EMBL" id="GAA4304888.1"/>
    </source>
</evidence>
<dbReference type="InterPro" id="IPR050101">
    <property type="entry name" value="CinA"/>
</dbReference>
<dbReference type="RefSeq" id="WP_345164958.1">
    <property type="nucleotide sequence ID" value="NZ_BAABGX010000002.1"/>
</dbReference>
<dbReference type="CDD" id="cd00885">
    <property type="entry name" value="cinA"/>
    <property type="match status" value="1"/>
</dbReference>
<dbReference type="PANTHER" id="PTHR13939:SF0">
    <property type="entry name" value="NMN AMIDOHYDROLASE-LIKE PROTEIN YFAY"/>
    <property type="match status" value="1"/>
</dbReference>
<dbReference type="NCBIfam" id="TIGR00200">
    <property type="entry name" value="cinA_nterm"/>
    <property type="match status" value="1"/>
</dbReference>
<dbReference type="Gene3D" id="3.40.980.10">
    <property type="entry name" value="MoaB/Mog-like domain"/>
    <property type="match status" value="1"/>
</dbReference>
<dbReference type="NCBIfam" id="TIGR00199">
    <property type="entry name" value="PncC_domain"/>
    <property type="match status" value="1"/>
</dbReference>
<feature type="domain" description="MoaB/Mog" evidence="2">
    <location>
        <begin position="8"/>
        <end position="175"/>
    </location>
</feature>
<accession>A0ABP8FJ45</accession>
<dbReference type="InterPro" id="IPR036653">
    <property type="entry name" value="CinA-like_C"/>
</dbReference>
<dbReference type="Pfam" id="PF02464">
    <property type="entry name" value="CinA"/>
    <property type="match status" value="1"/>
</dbReference>
<evidence type="ECO:0000259" key="2">
    <source>
        <dbReference type="SMART" id="SM00852"/>
    </source>
</evidence>
<dbReference type="EMBL" id="BAABGX010000002">
    <property type="protein sequence ID" value="GAA4304888.1"/>
    <property type="molecule type" value="Genomic_DNA"/>
</dbReference>
<dbReference type="InterPro" id="IPR036425">
    <property type="entry name" value="MoaB/Mog-like_dom_sf"/>
</dbReference>
<keyword evidence="4" id="KW-1185">Reference proteome</keyword>
<dbReference type="Gene3D" id="3.30.70.2860">
    <property type="match status" value="1"/>
</dbReference>
<dbReference type="PIRSF" id="PIRSF006728">
    <property type="entry name" value="CinA"/>
    <property type="match status" value="1"/>
</dbReference>
<sequence length="420" mass="45867">MKQEVSAEIITIGDELLYGQVVDTNSAWMGEKLGKIGIKVKQITSISDSPEAIEEALDTAKLRAHVILMTGGLGPTKDDLTKHTLTKYFKTHLQLHQPSLDNVVAIFKKYNRPLTVTNQQQAYLPASCTPILNTLGTAPGMLFEEEGHIIVSMPGVPFEMKGMMTNHILPHLQAHFQLPEINHKVIQTIGLGESFLADTISDWEDSLPTNLKLAYLPNLSGVRLRLTGVYNGIDDLEDQMMREVGKLSDLIPDYIYGYGEISLEETVGMLLNGRNYTISTAESCTGGLIGHKLTSVPGSSMYYKGGIIAYDNYVKINELGVEQDILDKYGAVSGEVVRQMAEGVRRKMGTDVGIATSGIAGPGGGTPDKPVGTIWIAYADATQTIAKKLNYNKSRLLNIEYTALQALNLIRQSLPGPVEE</sequence>
<dbReference type="SMART" id="SM00852">
    <property type="entry name" value="MoCF_biosynth"/>
    <property type="match status" value="1"/>
</dbReference>
<dbReference type="InterPro" id="IPR041424">
    <property type="entry name" value="CinA_KH"/>
</dbReference>
<dbReference type="SUPFAM" id="SSF142433">
    <property type="entry name" value="CinA-like"/>
    <property type="match status" value="1"/>
</dbReference>
<dbReference type="Pfam" id="PF18146">
    <property type="entry name" value="CinA_KH"/>
    <property type="match status" value="1"/>
</dbReference>
<dbReference type="NCBIfam" id="NF001813">
    <property type="entry name" value="PRK00549.1"/>
    <property type="match status" value="1"/>
</dbReference>
<dbReference type="PANTHER" id="PTHR13939">
    <property type="entry name" value="NICOTINAMIDE-NUCLEOTIDE AMIDOHYDROLASE PNCC"/>
    <property type="match status" value="1"/>
</dbReference>